<dbReference type="GO" id="GO:0008745">
    <property type="term" value="F:N-acetylmuramoyl-L-alanine amidase activity"/>
    <property type="evidence" value="ECO:0007669"/>
    <property type="project" value="InterPro"/>
</dbReference>
<dbReference type="SUPFAM" id="SSF55166">
    <property type="entry name" value="Hedgehog/DD-peptidase"/>
    <property type="match status" value="1"/>
</dbReference>
<dbReference type="Pfam" id="PF13539">
    <property type="entry name" value="Peptidase_M15_4"/>
    <property type="match status" value="1"/>
</dbReference>
<dbReference type="EMBL" id="RSAS01000601">
    <property type="protein sequence ID" value="RRR69666.1"/>
    <property type="molecule type" value="Genomic_DNA"/>
</dbReference>
<evidence type="ECO:0000313" key="5">
    <source>
        <dbReference type="Proteomes" id="UP000280307"/>
    </source>
</evidence>
<dbReference type="InterPro" id="IPR039561">
    <property type="entry name" value="Peptidase_M15C"/>
</dbReference>
<evidence type="ECO:0000256" key="1">
    <source>
        <dbReference type="SAM" id="MobiDB-lite"/>
    </source>
</evidence>
<dbReference type="AlphaFoldDB" id="A0A426TVX8"/>
<dbReference type="Pfam" id="PF01510">
    <property type="entry name" value="Amidase_2"/>
    <property type="match status" value="1"/>
</dbReference>
<dbReference type="Gene3D" id="3.30.1380.10">
    <property type="match status" value="1"/>
</dbReference>
<organism evidence="4 5">
    <name type="scientific">Candidatus Viridilinea halotolerans</name>
    <dbReference type="NCBI Taxonomy" id="2491704"/>
    <lineage>
        <taxon>Bacteria</taxon>
        <taxon>Bacillati</taxon>
        <taxon>Chloroflexota</taxon>
        <taxon>Chloroflexia</taxon>
        <taxon>Chloroflexales</taxon>
        <taxon>Chloroflexineae</taxon>
        <taxon>Oscillochloridaceae</taxon>
        <taxon>Candidatus Viridilinea</taxon>
    </lineage>
</organism>
<feature type="region of interest" description="Disordered" evidence="1">
    <location>
        <begin position="1"/>
        <end position="38"/>
    </location>
</feature>
<dbReference type="InterPro" id="IPR002502">
    <property type="entry name" value="Amidase_domain"/>
</dbReference>
<feature type="domain" description="N-acetylmuramoyl-L-alanine amidase" evidence="2">
    <location>
        <begin position="63"/>
        <end position="167"/>
    </location>
</feature>
<evidence type="ECO:0000313" key="4">
    <source>
        <dbReference type="EMBL" id="RRR69666.1"/>
    </source>
</evidence>
<sequence length="686" mass="74385">MAPEHPRPAGARGHGPRTSFLSLRGSAGEHGSPADPLKEIAMGDSEIEPHGTPEQAGTPRQAADIDLIVVLDDARPATEALDAFSSAQVARPHYYLSQAGQVYQLMAAGRSGTYLPKAIYGGRWRNLKRIALSVALERPAQWAYSDEQLRALDQLVALLLARHQLSVTALATLLPDVIGRLRVVAYLPPPPPMPYDEAEVVLGTGAAGEADLFAALFMESYKPLAGPGSMRQAFAIRAGQQNLGAPIGRNGPPPVVVDGRSFNFQPYARDTLFNEGTDYAAVQHLSALFEPNANGIPTHGLARELLAATYRLALDAVQTAGVPISGRTTLEPGWRFHQVARNAGYGPPLSGNYRTPCQRYAMQVFAGETLYTPVSELGGYRLLSTTAPSDPAYTAVWQETYRVARAPYQPDDPMHRHAVALRLGAPLSGPYQAVLNGIAYRVQIWAHDTLFQEGPDGQIRRMSELAKPAGVASWRPKAPNQTAPPPPSTRLAPLVSDGGAGTPIPGDIDWPPRPKFNIITDTNGARARALGDLQWKPAQGITITITNDWAEKHIVEVNIPQLLQIPGVKNPILKFHRIAAEQLRLLFVAWEAAGLMHLIKTFDGAWVLRVIRANPSMLSNHAYGTAFDLNARWNGMYKVAAFVGATGSVRELVPLANAHGFYWGGHWNFDGKGASDGMHFEWARPL</sequence>
<dbReference type="GO" id="GO:0009253">
    <property type="term" value="P:peptidoglycan catabolic process"/>
    <property type="evidence" value="ECO:0007669"/>
    <property type="project" value="InterPro"/>
</dbReference>
<name>A0A426TVX8_9CHLR</name>
<dbReference type="InterPro" id="IPR009045">
    <property type="entry name" value="Zn_M74/Hedgehog-like"/>
</dbReference>
<evidence type="ECO:0000259" key="2">
    <source>
        <dbReference type="Pfam" id="PF01510"/>
    </source>
</evidence>
<feature type="region of interest" description="Disordered" evidence="1">
    <location>
        <begin position="471"/>
        <end position="507"/>
    </location>
</feature>
<gene>
    <name evidence="4" type="ORF">EI684_15025</name>
</gene>
<protein>
    <submittedName>
        <fullName evidence="4">M15 family peptidase</fullName>
    </submittedName>
</protein>
<comment type="caution">
    <text evidence="4">The sequence shown here is derived from an EMBL/GenBank/DDBJ whole genome shotgun (WGS) entry which is preliminary data.</text>
</comment>
<dbReference type="GO" id="GO:0008233">
    <property type="term" value="F:peptidase activity"/>
    <property type="evidence" value="ECO:0007669"/>
    <property type="project" value="InterPro"/>
</dbReference>
<dbReference type="InterPro" id="IPR036505">
    <property type="entry name" value="Amidase/PGRP_sf"/>
</dbReference>
<dbReference type="Proteomes" id="UP000280307">
    <property type="component" value="Unassembled WGS sequence"/>
</dbReference>
<feature type="domain" description="Peptidase M15C" evidence="3">
    <location>
        <begin position="615"/>
        <end position="682"/>
    </location>
</feature>
<proteinExistence type="predicted"/>
<accession>A0A426TVX8</accession>
<dbReference type="SUPFAM" id="SSF55846">
    <property type="entry name" value="N-acetylmuramoyl-L-alanine amidase-like"/>
    <property type="match status" value="1"/>
</dbReference>
<evidence type="ECO:0000259" key="3">
    <source>
        <dbReference type="Pfam" id="PF13539"/>
    </source>
</evidence>
<reference evidence="4 5" key="1">
    <citation type="submission" date="2018-12" db="EMBL/GenBank/DDBJ databases">
        <title>Genome Sequence of Candidatus Viridilinea halotolerans isolated from saline sulfide-rich spring.</title>
        <authorList>
            <person name="Grouzdev D.S."/>
            <person name="Burganskaya E.I."/>
            <person name="Krutkina M.S."/>
            <person name="Sukhacheva M.V."/>
            <person name="Gorlenko V.M."/>
        </authorList>
    </citation>
    <scope>NUCLEOTIDE SEQUENCE [LARGE SCALE GENOMIC DNA]</scope>
    <source>
        <strain evidence="4">Chok-6</strain>
    </source>
</reference>
<dbReference type="Gene3D" id="3.40.80.10">
    <property type="entry name" value="Peptidoglycan recognition protein-like"/>
    <property type="match status" value="1"/>
</dbReference>